<organism evidence="2 3">
    <name type="scientific">Lineolata rhizophorae</name>
    <dbReference type="NCBI Taxonomy" id="578093"/>
    <lineage>
        <taxon>Eukaryota</taxon>
        <taxon>Fungi</taxon>
        <taxon>Dikarya</taxon>
        <taxon>Ascomycota</taxon>
        <taxon>Pezizomycotina</taxon>
        <taxon>Dothideomycetes</taxon>
        <taxon>Dothideomycetes incertae sedis</taxon>
        <taxon>Lineolatales</taxon>
        <taxon>Lineolataceae</taxon>
        <taxon>Lineolata</taxon>
    </lineage>
</organism>
<keyword evidence="3" id="KW-1185">Reference proteome</keyword>
<feature type="compositionally biased region" description="Pro residues" evidence="1">
    <location>
        <begin position="133"/>
        <end position="162"/>
    </location>
</feature>
<sequence length="269" mass="28232">MRSAGAQTAARALVLPYGGGQGIEEQRRATLGKMKNAAMGGGAGAARRLHRAVRGHAWAAPAARLRCVWRRQGCTPWDGGARRGSRPLAAVPKRGATMPHRELTSGNGWLWTAACDVERRCGNSEAAARRRAPPLPPARPSPPAREIPGPAPQPAAPAPGLRPRPAGGTHGGLARSGARPWPRPPNQCPRATPRPPPRPPCGPSATPARGCVCPAARAHHSRARFAKNMFPSASGAVRREALLRPGHRLFAVTPPCAAPPHTRIVAATM</sequence>
<gene>
    <name evidence="2" type="ORF">BDY21DRAFT_398132</name>
</gene>
<evidence type="ECO:0000313" key="2">
    <source>
        <dbReference type="EMBL" id="KAF2461550.1"/>
    </source>
</evidence>
<evidence type="ECO:0000313" key="3">
    <source>
        <dbReference type="Proteomes" id="UP000799766"/>
    </source>
</evidence>
<dbReference type="AlphaFoldDB" id="A0A6A6PCD6"/>
<feature type="region of interest" description="Disordered" evidence="1">
    <location>
        <begin position="125"/>
        <end position="206"/>
    </location>
</feature>
<proteinExistence type="predicted"/>
<feature type="compositionally biased region" description="Pro residues" evidence="1">
    <location>
        <begin position="181"/>
        <end position="202"/>
    </location>
</feature>
<dbReference type="Proteomes" id="UP000799766">
    <property type="component" value="Unassembled WGS sequence"/>
</dbReference>
<dbReference type="EMBL" id="MU001671">
    <property type="protein sequence ID" value="KAF2461550.1"/>
    <property type="molecule type" value="Genomic_DNA"/>
</dbReference>
<evidence type="ECO:0000256" key="1">
    <source>
        <dbReference type="SAM" id="MobiDB-lite"/>
    </source>
</evidence>
<reference evidence="2" key="1">
    <citation type="journal article" date="2020" name="Stud. Mycol.">
        <title>101 Dothideomycetes genomes: a test case for predicting lifestyles and emergence of pathogens.</title>
        <authorList>
            <person name="Haridas S."/>
            <person name="Albert R."/>
            <person name="Binder M."/>
            <person name="Bloem J."/>
            <person name="Labutti K."/>
            <person name="Salamov A."/>
            <person name="Andreopoulos B."/>
            <person name="Baker S."/>
            <person name="Barry K."/>
            <person name="Bills G."/>
            <person name="Bluhm B."/>
            <person name="Cannon C."/>
            <person name="Castanera R."/>
            <person name="Culley D."/>
            <person name="Daum C."/>
            <person name="Ezra D."/>
            <person name="Gonzalez J."/>
            <person name="Henrissat B."/>
            <person name="Kuo A."/>
            <person name="Liang C."/>
            <person name="Lipzen A."/>
            <person name="Lutzoni F."/>
            <person name="Magnuson J."/>
            <person name="Mondo S."/>
            <person name="Nolan M."/>
            <person name="Ohm R."/>
            <person name="Pangilinan J."/>
            <person name="Park H.-J."/>
            <person name="Ramirez L."/>
            <person name="Alfaro M."/>
            <person name="Sun H."/>
            <person name="Tritt A."/>
            <person name="Yoshinaga Y."/>
            <person name="Zwiers L.-H."/>
            <person name="Turgeon B."/>
            <person name="Goodwin S."/>
            <person name="Spatafora J."/>
            <person name="Crous P."/>
            <person name="Grigoriev I."/>
        </authorList>
    </citation>
    <scope>NUCLEOTIDE SEQUENCE</scope>
    <source>
        <strain evidence="2">ATCC 16933</strain>
    </source>
</reference>
<name>A0A6A6PCD6_9PEZI</name>
<protein>
    <submittedName>
        <fullName evidence="2">Uncharacterized protein</fullName>
    </submittedName>
</protein>
<accession>A0A6A6PCD6</accession>